<evidence type="ECO:0008006" key="5">
    <source>
        <dbReference type="Google" id="ProtNLM"/>
    </source>
</evidence>
<evidence type="ECO:0000256" key="1">
    <source>
        <dbReference type="ARBA" id="ARBA00008601"/>
    </source>
</evidence>
<proteinExistence type="inferred from homology"/>
<evidence type="ECO:0000313" key="3">
    <source>
        <dbReference type="EMBL" id="ESL07757.1"/>
    </source>
</evidence>
<organism evidence="3 4">
    <name type="scientific">Trypanosoma rangeli SC58</name>
    <dbReference type="NCBI Taxonomy" id="429131"/>
    <lineage>
        <taxon>Eukaryota</taxon>
        <taxon>Discoba</taxon>
        <taxon>Euglenozoa</taxon>
        <taxon>Kinetoplastea</taxon>
        <taxon>Metakinetoplastina</taxon>
        <taxon>Trypanosomatida</taxon>
        <taxon>Trypanosomatidae</taxon>
        <taxon>Trypanosoma</taxon>
        <taxon>Herpetosoma</taxon>
    </lineage>
</organism>
<evidence type="ECO:0000313" key="4">
    <source>
        <dbReference type="Proteomes" id="UP000031737"/>
    </source>
</evidence>
<accession>A0A061J384</accession>
<dbReference type="AlphaFoldDB" id="A0A061J384"/>
<keyword evidence="4" id="KW-1185">Reference proteome</keyword>
<evidence type="ECO:0000256" key="2">
    <source>
        <dbReference type="SAM" id="MobiDB-lite"/>
    </source>
</evidence>
<sequence length="166" mass="18387">MELPQQEALQQSTDTNVHDAVVSSTPAPELYVYACRKCRHVLFRQHEIVPHNAEPGSCGHKGFKQRGRGPTSQQQQREAYAAREGEVCTSYFLDPDVSPWVAEESREVHRVSGGADVMPDTIYCLNRSCRAKIGTQSWVGSQCSCGAWVAPAFKIHSRVVDKMPAA</sequence>
<comment type="caution">
    <text evidence="3">The sequence shown here is derived from an EMBL/GenBank/DDBJ whole genome shotgun (WGS) entry which is preliminary data.</text>
</comment>
<feature type="region of interest" description="Disordered" evidence="2">
    <location>
        <begin position="54"/>
        <end position="77"/>
    </location>
</feature>
<dbReference type="PANTHER" id="PTHR45848">
    <property type="entry name" value="DUAL SPECIFICITY PROTEIN PHOSPHATASE 12 FAMILY MEMBER"/>
    <property type="match status" value="1"/>
</dbReference>
<dbReference type="OrthoDB" id="2017893at2759"/>
<comment type="similarity">
    <text evidence="1">Belongs to the protein-tyrosine phosphatase family. Non-receptor class dual specificity subfamily.</text>
</comment>
<gene>
    <name evidence="3" type="ORF">TRSC58_04550</name>
</gene>
<dbReference type="Proteomes" id="UP000031737">
    <property type="component" value="Unassembled WGS sequence"/>
</dbReference>
<dbReference type="EMBL" id="AUPL01004550">
    <property type="protein sequence ID" value="ESL07757.1"/>
    <property type="molecule type" value="Genomic_DNA"/>
</dbReference>
<dbReference type="VEuPathDB" id="TriTrypDB:TRSC58_04550"/>
<protein>
    <recommendedName>
        <fullName evidence="5">Dual specificity phosphatase 12</fullName>
    </recommendedName>
</protein>
<name>A0A061J384_TRYRA</name>
<reference evidence="3 4" key="1">
    <citation type="submission" date="2013-07" db="EMBL/GenBank/DDBJ databases">
        <authorList>
            <person name="Stoco P.H."/>
            <person name="Wagner G."/>
            <person name="Gerber A."/>
            <person name="Zaha A."/>
            <person name="Thompson C."/>
            <person name="Bartholomeu D.C."/>
            <person name="Luckemeyer D.D."/>
            <person name="Bahia D."/>
            <person name="Loreto E."/>
            <person name="Prestes E.B."/>
            <person name="Lima F.M."/>
            <person name="Rodrigues-Luiz G."/>
            <person name="Vallejo G.A."/>
            <person name="Filho J.F."/>
            <person name="Monteiro K.M."/>
            <person name="Tyler K.M."/>
            <person name="de Almeida L.G."/>
            <person name="Ortiz M.F."/>
            <person name="Siervo M.A."/>
            <person name="de Moraes M.H."/>
            <person name="Cunha O.L."/>
            <person name="Mendonca-Neto R."/>
            <person name="Silva R."/>
            <person name="Teixeira S.M."/>
            <person name="Murta S.M."/>
            <person name="Sincero T.C."/>
            <person name="Mendes T.A."/>
            <person name="Urmenyi T.P."/>
            <person name="Silva V.G."/>
            <person name="da Rocha W.D."/>
            <person name="Andersson B."/>
            <person name="Romanha A.J."/>
            <person name="Steindel M."/>
            <person name="de Vasconcelos A.T."/>
            <person name="Grisard E.C."/>
        </authorList>
    </citation>
    <scope>NUCLEOTIDE SEQUENCE [LARGE SCALE GENOMIC DNA]</scope>
    <source>
        <strain evidence="3 4">SC58</strain>
    </source>
</reference>
<feature type="region of interest" description="Disordered" evidence="2">
    <location>
        <begin position="1"/>
        <end position="20"/>
    </location>
</feature>